<evidence type="ECO:0000313" key="4">
    <source>
        <dbReference type="Proteomes" id="UP000078237"/>
    </source>
</evidence>
<dbReference type="VEuPathDB" id="FungiDB:MMYC01_207192"/>
<dbReference type="AlphaFoldDB" id="A0A175VXP0"/>
<dbReference type="EMBL" id="LCTW02000233">
    <property type="protein sequence ID" value="KXX76042.1"/>
    <property type="molecule type" value="Genomic_DNA"/>
</dbReference>
<accession>A0A175VXP0</accession>
<dbReference type="Proteomes" id="UP000078237">
    <property type="component" value="Unassembled WGS sequence"/>
</dbReference>
<reference evidence="3" key="1">
    <citation type="submission" date="2015-06" db="EMBL/GenBank/DDBJ databases">
        <authorList>
            <person name="Hoefler B.C."/>
            <person name="Straight P.D."/>
        </authorList>
    </citation>
    <scope>NUCLEOTIDE SEQUENCE [LARGE SCALE GENOMIC DNA]</scope>
    <source>
        <strain evidence="3">Mm55</strain>
    </source>
</reference>
<protein>
    <recommendedName>
        <fullName evidence="5">Only prolin and serin are matching in the corresponding protein</fullName>
    </recommendedName>
</protein>
<evidence type="ECO:0000313" key="2">
    <source>
        <dbReference type="EMBL" id="KXX75806.1"/>
    </source>
</evidence>
<gene>
    <name evidence="3" type="ORF">MMYC01_207192</name>
    <name evidence="2" type="ORF">MMYC01_207461</name>
</gene>
<proteinExistence type="predicted"/>
<dbReference type="EMBL" id="LCTW02000247">
    <property type="protein sequence ID" value="KXX75806.1"/>
    <property type="molecule type" value="Genomic_DNA"/>
</dbReference>
<dbReference type="VEuPathDB" id="FungiDB:MMYC01_207461"/>
<name>A0A175VXP0_9PEZI</name>
<feature type="compositionally biased region" description="Acidic residues" evidence="1">
    <location>
        <begin position="103"/>
        <end position="115"/>
    </location>
</feature>
<comment type="caution">
    <text evidence="3">The sequence shown here is derived from an EMBL/GenBank/DDBJ whole genome shotgun (WGS) entry which is preliminary data.</text>
</comment>
<sequence>MTPKLKPLLLPQLVEERRKLEVQQPSDSEHTYVYYTYNSSSSDLASPSPITPTFSRAGHSRFSGSVSSLEIPMSSCSESPTSPPSAPQPPHGNKNSKSPLPDVQEEPPEREEEESIAASEHSDGEFNLYNCLCDVSCSHHGDLVQSATLHSYMSPANNEAPWVRCKLFALGYQIRFETTELAIPVHSEETLSDLLTCIRSFTSGPAAKLLPSPVKQVIVGFCPALSFYESAESITIPSPLAAMPAVLGKSLERERATATTPLLPPLLTDTPACHSGPHSLQTSPLQSPAVVPPPVPVMPTLKSYPTPPLSAKASVSSIRRGTVSNSLSDTPSPVPGFFDHQDSWSDRLGHANFTIEPKPYTPETADIATLQAFRANWSLARTNYAKHLVRTGEHYGATSKTYAMTEAKWAEVEGEWKQNEIDLIQRLDRASLVASRLHRTSEDTLPSAIPRMLSSDGGKFPELGDVEIVGPMVRDAVMARDSHDEKRNSASVWFKSLAGKVGLRK</sequence>
<feature type="compositionally biased region" description="Low complexity" evidence="1">
    <location>
        <begin position="39"/>
        <end position="48"/>
    </location>
</feature>
<reference evidence="4" key="2">
    <citation type="submission" date="2015-06" db="EMBL/GenBank/DDBJ databases">
        <authorList>
            <person name="van de Sande W.W.J."/>
        </authorList>
    </citation>
    <scope>NUCLEOTIDE SEQUENCE [LARGE SCALE GENOMIC DNA]</scope>
    <source>
        <strain evidence="4">mm55</strain>
    </source>
</reference>
<organism evidence="3 4">
    <name type="scientific">Madurella mycetomatis</name>
    <dbReference type="NCBI Taxonomy" id="100816"/>
    <lineage>
        <taxon>Eukaryota</taxon>
        <taxon>Fungi</taxon>
        <taxon>Dikarya</taxon>
        <taxon>Ascomycota</taxon>
        <taxon>Pezizomycotina</taxon>
        <taxon>Sordariomycetes</taxon>
        <taxon>Sordariomycetidae</taxon>
        <taxon>Sordariales</taxon>
        <taxon>Sordariales incertae sedis</taxon>
        <taxon>Madurella</taxon>
    </lineage>
</organism>
<evidence type="ECO:0000313" key="3">
    <source>
        <dbReference type="EMBL" id="KXX76042.1"/>
    </source>
</evidence>
<feature type="compositionally biased region" description="Pro residues" evidence="1">
    <location>
        <begin position="81"/>
        <end position="90"/>
    </location>
</feature>
<evidence type="ECO:0000256" key="1">
    <source>
        <dbReference type="SAM" id="MobiDB-lite"/>
    </source>
</evidence>
<keyword evidence="4" id="KW-1185">Reference proteome</keyword>
<reference evidence="3 4" key="3">
    <citation type="submission" date="2016-01" db="EMBL/GenBank/DDBJ databases">
        <title>Madurella mycetomatis genome sequencing.</title>
        <authorList>
            <person name="Van De Sande W."/>
        </authorList>
    </citation>
    <scope>NUCLEOTIDE SEQUENCE [LARGE SCALE GENOMIC DNA]</scope>
    <source>
        <strain evidence="3">Mm55</strain>
        <strain evidence="4">mm55</strain>
    </source>
</reference>
<evidence type="ECO:0008006" key="5">
    <source>
        <dbReference type="Google" id="ProtNLM"/>
    </source>
</evidence>
<feature type="region of interest" description="Disordered" evidence="1">
    <location>
        <begin position="39"/>
        <end position="120"/>
    </location>
</feature>
<dbReference type="OrthoDB" id="3882058at2759"/>